<gene>
    <name evidence="1" type="ORF">PIB30_028102</name>
</gene>
<reference evidence="1 2" key="1">
    <citation type="journal article" date="2023" name="Plants (Basel)">
        <title>Bridging the Gap: Combining Genomics and Transcriptomics Approaches to Understand Stylosanthes scabra, an Orphan Legume from the Brazilian Caatinga.</title>
        <authorList>
            <person name="Ferreira-Neto J.R.C."/>
            <person name="da Silva M.D."/>
            <person name="Binneck E."/>
            <person name="de Melo N.F."/>
            <person name="da Silva R.H."/>
            <person name="de Melo A.L.T.M."/>
            <person name="Pandolfi V."/>
            <person name="Bustamante F.O."/>
            <person name="Brasileiro-Vidal A.C."/>
            <person name="Benko-Iseppon A.M."/>
        </authorList>
    </citation>
    <scope>NUCLEOTIDE SEQUENCE [LARGE SCALE GENOMIC DNA]</scope>
    <source>
        <tissue evidence="1">Leaves</tissue>
    </source>
</reference>
<comment type="caution">
    <text evidence="1">The sequence shown here is derived from an EMBL/GenBank/DDBJ whole genome shotgun (WGS) entry which is preliminary data.</text>
</comment>
<proteinExistence type="predicted"/>
<sequence length="102" mass="11469">MLYTSHMLIQIDIASTNEIVSLDHDLIFSFLFFFLFSQLSTAIPQGGKVYNTAAKQQTKQGIPSGKQKQNGLKHSITFSYPLALAYSFFFLNTPSDFSLHTL</sequence>
<evidence type="ECO:0000313" key="2">
    <source>
        <dbReference type="Proteomes" id="UP001341840"/>
    </source>
</evidence>
<organism evidence="1 2">
    <name type="scientific">Stylosanthes scabra</name>
    <dbReference type="NCBI Taxonomy" id="79078"/>
    <lineage>
        <taxon>Eukaryota</taxon>
        <taxon>Viridiplantae</taxon>
        <taxon>Streptophyta</taxon>
        <taxon>Embryophyta</taxon>
        <taxon>Tracheophyta</taxon>
        <taxon>Spermatophyta</taxon>
        <taxon>Magnoliopsida</taxon>
        <taxon>eudicotyledons</taxon>
        <taxon>Gunneridae</taxon>
        <taxon>Pentapetalae</taxon>
        <taxon>rosids</taxon>
        <taxon>fabids</taxon>
        <taxon>Fabales</taxon>
        <taxon>Fabaceae</taxon>
        <taxon>Papilionoideae</taxon>
        <taxon>50 kb inversion clade</taxon>
        <taxon>dalbergioids sensu lato</taxon>
        <taxon>Dalbergieae</taxon>
        <taxon>Pterocarpus clade</taxon>
        <taxon>Stylosanthes</taxon>
    </lineage>
</organism>
<protein>
    <submittedName>
        <fullName evidence="1">Uncharacterized protein</fullName>
    </submittedName>
</protein>
<dbReference type="Proteomes" id="UP001341840">
    <property type="component" value="Unassembled WGS sequence"/>
</dbReference>
<evidence type="ECO:0000313" key="1">
    <source>
        <dbReference type="EMBL" id="MED6145741.1"/>
    </source>
</evidence>
<dbReference type="EMBL" id="JASCZI010090731">
    <property type="protein sequence ID" value="MED6145741.1"/>
    <property type="molecule type" value="Genomic_DNA"/>
</dbReference>
<name>A0ABU6TAL8_9FABA</name>
<accession>A0ABU6TAL8</accession>
<keyword evidence="2" id="KW-1185">Reference proteome</keyword>